<dbReference type="SUPFAM" id="SSF47413">
    <property type="entry name" value="lambda repressor-like DNA-binding domains"/>
    <property type="match status" value="1"/>
</dbReference>
<dbReference type="CDD" id="cd00093">
    <property type="entry name" value="HTH_XRE"/>
    <property type="match status" value="1"/>
</dbReference>
<dbReference type="InterPro" id="IPR010982">
    <property type="entry name" value="Lambda_DNA-bd_dom_sf"/>
</dbReference>
<protein>
    <submittedName>
        <fullName evidence="2">Transcriptional regulator with XRE-family HTH domain</fullName>
    </submittedName>
</protein>
<dbReference type="Gene3D" id="1.10.260.40">
    <property type="entry name" value="lambda repressor-like DNA-binding domains"/>
    <property type="match status" value="1"/>
</dbReference>
<evidence type="ECO:0000259" key="1">
    <source>
        <dbReference type="PROSITE" id="PS50943"/>
    </source>
</evidence>
<feature type="domain" description="HTH cro/C1-type" evidence="1">
    <location>
        <begin position="25"/>
        <end position="78"/>
    </location>
</feature>
<dbReference type="RefSeq" id="WP_310283427.1">
    <property type="nucleotide sequence ID" value="NZ_JAVDWQ010000017.1"/>
</dbReference>
<dbReference type="Proteomes" id="UP001269081">
    <property type="component" value="Unassembled WGS sequence"/>
</dbReference>
<dbReference type="SMART" id="SM00530">
    <property type="entry name" value="HTH_XRE"/>
    <property type="match status" value="1"/>
</dbReference>
<accession>A0ABU1YD11</accession>
<name>A0ABU1YD11_9FLAO</name>
<dbReference type="InterPro" id="IPR001387">
    <property type="entry name" value="Cro/C1-type_HTH"/>
</dbReference>
<evidence type="ECO:0000313" key="2">
    <source>
        <dbReference type="EMBL" id="MDR7211998.1"/>
    </source>
</evidence>
<keyword evidence="3" id="KW-1185">Reference proteome</keyword>
<comment type="caution">
    <text evidence="2">The sequence shown here is derived from an EMBL/GenBank/DDBJ whole genome shotgun (WGS) entry which is preliminary data.</text>
</comment>
<reference evidence="2 3" key="1">
    <citation type="submission" date="2023-07" db="EMBL/GenBank/DDBJ databases">
        <title>Sorghum-associated microbial communities from plants grown in Nebraska, USA.</title>
        <authorList>
            <person name="Schachtman D."/>
        </authorList>
    </citation>
    <scope>NUCLEOTIDE SEQUENCE [LARGE SCALE GENOMIC DNA]</scope>
    <source>
        <strain evidence="2 3">4129</strain>
    </source>
</reference>
<dbReference type="PROSITE" id="PS50943">
    <property type="entry name" value="HTH_CROC1"/>
    <property type="match status" value="1"/>
</dbReference>
<dbReference type="EMBL" id="JAVDWQ010000017">
    <property type="protein sequence ID" value="MDR7211998.1"/>
    <property type="molecule type" value="Genomic_DNA"/>
</dbReference>
<gene>
    <name evidence="2" type="ORF">J2W48_003955</name>
</gene>
<dbReference type="Pfam" id="PF12844">
    <property type="entry name" value="HTH_19"/>
    <property type="match status" value="1"/>
</dbReference>
<organism evidence="2 3">
    <name type="scientific">Flavobacterium piscis</name>
    <dbReference type="NCBI Taxonomy" id="1114874"/>
    <lineage>
        <taxon>Bacteria</taxon>
        <taxon>Pseudomonadati</taxon>
        <taxon>Bacteroidota</taxon>
        <taxon>Flavobacteriia</taxon>
        <taxon>Flavobacteriales</taxon>
        <taxon>Flavobacteriaceae</taxon>
        <taxon>Flavobacterium</taxon>
    </lineage>
</organism>
<proteinExistence type="predicted"/>
<sequence>MKRKELLKSKEYWMTKIQLDLFEMIENYRVENNLNKTQLAEKLGVSKGYISQILNGNFNHKISKLVELSLAFDKVPVLEYENINNYILEDSLGLKTELKKQVNIELNYSIPYSIKEKSKDKKPKNDFSNILIYSGKLSILNDSNVTKIEKCYN</sequence>
<evidence type="ECO:0000313" key="3">
    <source>
        <dbReference type="Proteomes" id="UP001269081"/>
    </source>
</evidence>